<accession>A0A4Y9ZQ50</accession>
<reference evidence="1 2" key="1">
    <citation type="submission" date="2019-02" db="EMBL/GenBank/DDBJ databases">
        <title>Genome sequencing of the rare red list fungi Hericium alpestre (H. flagellum).</title>
        <authorList>
            <person name="Buettner E."/>
            <person name="Kellner H."/>
        </authorList>
    </citation>
    <scope>NUCLEOTIDE SEQUENCE [LARGE SCALE GENOMIC DNA]</scope>
    <source>
        <strain evidence="1 2">DSM 108284</strain>
    </source>
</reference>
<protein>
    <submittedName>
        <fullName evidence="1">Uncharacterized protein</fullName>
    </submittedName>
</protein>
<proteinExistence type="predicted"/>
<name>A0A4Y9ZQ50_9AGAM</name>
<dbReference type="AlphaFoldDB" id="A0A4Y9ZQ50"/>
<gene>
    <name evidence="1" type="ORF">EWM64_g8395</name>
</gene>
<keyword evidence="2" id="KW-1185">Reference proteome</keyword>
<evidence type="ECO:0000313" key="1">
    <source>
        <dbReference type="EMBL" id="TFY75618.1"/>
    </source>
</evidence>
<organism evidence="1 2">
    <name type="scientific">Hericium alpestre</name>
    <dbReference type="NCBI Taxonomy" id="135208"/>
    <lineage>
        <taxon>Eukaryota</taxon>
        <taxon>Fungi</taxon>
        <taxon>Dikarya</taxon>
        <taxon>Basidiomycota</taxon>
        <taxon>Agaricomycotina</taxon>
        <taxon>Agaricomycetes</taxon>
        <taxon>Russulales</taxon>
        <taxon>Hericiaceae</taxon>
        <taxon>Hericium</taxon>
    </lineage>
</organism>
<evidence type="ECO:0000313" key="2">
    <source>
        <dbReference type="Proteomes" id="UP000298061"/>
    </source>
</evidence>
<dbReference type="EMBL" id="SFCI01001500">
    <property type="protein sequence ID" value="TFY75618.1"/>
    <property type="molecule type" value="Genomic_DNA"/>
</dbReference>
<comment type="caution">
    <text evidence="1">The sequence shown here is derived from an EMBL/GenBank/DDBJ whole genome shotgun (WGS) entry which is preliminary data.</text>
</comment>
<sequence length="103" mass="11490">MSDGNYSTEGIPMPPPSVYIDLLSNKLGLTGEQVSDLQTLATFGAEIPPGDLLLRIYGYCQGFRTQNLLEKLLNKDTNLNEVVKDMKSLTTVKWVPDDEQKAW</sequence>
<dbReference type="Proteomes" id="UP000298061">
    <property type="component" value="Unassembled WGS sequence"/>
</dbReference>